<dbReference type="PIRSF" id="PIRSF003314">
    <property type="entry name" value="IPP_isomerase"/>
    <property type="match status" value="1"/>
</dbReference>
<keyword evidence="4 11" id="KW-0288">FMN</keyword>
<feature type="binding site" evidence="11">
    <location>
        <position position="222"/>
    </location>
    <ligand>
        <name>FMN</name>
        <dbReference type="ChEBI" id="CHEBI:58210"/>
    </ligand>
</feature>
<dbReference type="SMART" id="SM01240">
    <property type="entry name" value="IMPDH"/>
    <property type="match status" value="1"/>
</dbReference>
<dbReference type="InterPro" id="IPR011179">
    <property type="entry name" value="IPdP_isomerase"/>
</dbReference>
<dbReference type="Pfam" id="PF01070">
    <property type="entry name" value="FMN_dh"/>
    <property type="match status" value="1"/>
</dbReference>
<dbReference type="GO" id="GO:0010181">
    <property type="term" value="F:FMN binding"/>
    <property type="evidence" value="ECO:0007669"/>
    <property type="project" value="UniProtKB-UniRule"/>
</dbReference>
<evidence type="ECO:0000256" key="1">
    <source>
        <dbReference type="ARBA" id="ARBA00001917"/>
    </source>
</evidence>
<gene>
    <name evidence="11" type="primary">fni</name>
    <name evidence="13" type="ORF">BME96_01890</name>
</gene>
<protein>
    <recommendedName>
        <fullName evidence="11">Isopentenyl-diphosphate delta-isomerase</fullName>
        <shortName evidence="11">IPP isomerase</shortName>
        <ecNumber evidence="11">5.3.3.2</ecNumber>
    </recommendedName>
    <alternativeName>
        <fullName evidence="11">Isopentenyl diphosphate:dimethylallyl diphosphate isomerase</fullName>
    </alternativeName>
    <alternativeName>
        <fullName evidence="11">Isopentenyl pyrophosphate isomerase</fullName>
    </alternativeName>
    <alternativeName>
        <fullName evidence="11">Type 2 isopentenyl diphosphate isomerase</fullName>
        <shortName evidence="11">IDI-2</shortName>
    </alternativeName>
</protein>
<feature type="binding site" evidence="11">
    <location>
        <position position="161"/>
    </location>
    <ligand>
        <name>Mg(2+)</name>
        <dbReference type="ChEBI" id="CHEBI:18420"/>
    </ligand>
</feature>
<dbReference type="GO" id="GO:0008299">
    <property type="term" value="P:isoprenoid biosynthetic process"/>
    <property type="evidence" value="ECO:0007669"/>
    <property type="project" value="UniProtKB-UniRule"/>
</dbReference>
<evidence type="ECO:0000256" key="9">
    <source>
        <dbReference type="ARBA" id="ARBA00023235"/>
    </source>
</evidence>
<evidence type="ECO:0000256" key="3">
    <source>
        <dbReference type="ARBA" id="ARBA00022630"/>
    </source>
</evidence>
<dbReference type="AlphaFoldDB" id="A0AAC9NJG3"/>
<evidence type="ECO:0000259" key="12">
    <source>
        <dbReference type="Pfam" id="PF01070"/>
    </source>
</evidence>
<comment type="catalytic activity">
    <reaction evidence="11">
        <text>isopentenyl diphosphate = dimethylallyl diphosphate</text>
        <dbReference type="Rhea" id="RHEA:23284"/>
        <dbReference type="ChEBI" id="CHEBI:57623"/>
        <dbReference type="ChEBI" id="CHEBI:128769"/>
        <dbReference type="EC" id="5.3.3.2"/>
    </reaction>
</comment>
<dbReference type="GO" id="GO:0005737">
    <property type="term" value="C:cytoplasm"/>
    <property type="evidence" value="ECO:0007669"/>
    <property type="project" value="UniProtKB-SubCell"/>
</dbReference>
<evidence type="ECO:0000256" key="6">
    <source>
        <dbReference type="ARBA" id="ARBA00022842"/>
    </source>
</evidence>
<dbReference type="SUPFAM" id="SSF51395">
    <property type="entry name" value="FMN-linked oxidoreductases"/>
    <property type="match status" value="1"/>
</dbReference>
<dbReference type="GO" id="GO:0000287">
    <property type="term" value="F:magnesium ion binding"/>
    <property type="evidence" value="ECO:0007669"/>
    <property type="project" value="UniProtKB-UniRule"/>
</dbReference>
<keyword evidence="2 11" id="KW-0963">Cytoplasm</keyword>
<feature type="binding site" evidence="11">
    <location>
        <position position="97"/>
    </location>
    <ligand>
        <name>FMN</name>
        <dbReference type="ChEBI" id="CHEBI:58210"/>
    </ligand>
</feature>
<comment type="cofactor">
    <cofactor evidence="1 11">
        <name>FMN</name>
        <dbReference type="ChEBI" id="CHEBI:58210"/>
    </cofactor>
</comment>
<evidence type="ECO:0000256" key="2">
    <source>
        <dbReference type="ARBA" id="ARBA00022490"/>
    </source>
</evidence>
<comment type="subunit">
    <text evidence="10 11">Homooctamer. Dimer of tetramers.</text>
</comment>
<keyword evidence="9 11" id="KW-0413">Isomerase</keyword>
<evidence type="ECO:0000313" key="14">
    <source>
        <dbReference type="Proteomes" id="UP000182945"/>
    </source>
</evidence>
<feature type="binding site" evidence="11">
    <location>
        <position position="125"/>
    </location>
    <ligand>
        <name>FMN</name>
        <dbReference type="ChEBI" id="CHEBI:58210"/>
    </ligand>
</feature>
<evidence type="ECO:0000256" key="11">
    <source>
        <dbReference type="HAMAP-Rule" id="MF_00354"/>
    </source>
</evidence>
<comment type="caution">
    <text evidence="11">Lacks conserved residue(s) required for the propagation of feature annotation.</text>
</comment>
<name>A0AAC9NJG3_VIRHA</name>
<keyword evidence="5 11" id="KW-0479">Metal-binding</keyword>
<keyword evidence="6 11" id="KW-0460">Magnesium</keyword>
<comment type="cofactor">
    <cofactor evidence="11">
        <name>NADPH</name>
        <dbReference type="ChEBI" id="CHEBI:57783"/>
    </cofactor>
</comment>
<dbReference type="PANTHER" id="PTHR43665:SF1">
    <property type="entry name" value="ISOPENTENYL-DIPHOSPHATE DELTA-ISOMERASE"/>
    <property type="match status" value="1"/>
</dbReference>
<evidence type="ECO:0000256" key="5">
    <source>
        <dbReference type="ARBA" id="ARBA00022723"/>
    </source>
</evidence>
<dbReference type="CDD" id="cd02811">
    <property type="entry name" value="IDI-2_FMN"/>
    <property type="match status" value="1"/>
</dbReference>
<accession>A0AAC9NJG3</accession>
<proteinExistence type="inferred from homology"/>
<dbReference type="GO" id="GO:0070402">
    <property type="term" value="F:NADPH binding"/>
    <property type="evidence" value="ECO:0007669"/>
    <property type="project" value="UniProtKB-UniRule"/>
</dbReference>
<evidence type="ECO:0000256" key="10">
    <source>
        <dbReference type="ARBA" id="ARBA00025810"/>
    </source>
</evidence>
<feature type="binding site" evidence="11">
    <location>
        <begin position="272"/>
        <end position="274"/>
    </location>
    <ligand>
        <name>FMN</name>
        <dbReference type="ChEBI" id="CHEBI:58210"/>
    </ligand>
</feature>
<reference evidence="13 14" key="1">
    <citation type="submission" date="2016-11" db="EMBL/GenBank/DDBJ databases">
        <title>Complete genome sequencing of Virgibacillus halodenitrificans PDB-F2.</title>
        <authorList>
            <person name="Sun Z."/>
            <person name="Zhou Y."/>
            <person name="Li H."/>
        </authorList>
    </citation>
    <scope>NUCLEOTIDE SEQUENCE [LARGE SCALE GENOMIC DNA]</scope>
    <source>
        <strain evidence="13 14">PDB-F2</strain>
    </source>
</reference>
<dbReference type="NCBIfam" id="TIGR02151">
    <property type="entry name" value="IPP_isom_2"/>
    <property type="match status" value="1"/>
</dbReference>
<dbReference type="GO" id="GO:0004452">
    <property type="term" value="F:isopentenyl-diphosphate delta-isomerase activity"/>
    <property type="evidence" value="ECO:0007669"/>
    <property type="project" value="UniProtKB-UniRule"/>
</dbReference>
<dbReference type="EC" id="5.3.3.2" evidence="11"/>
<feature type="binding site" evidence="11">
    <location>
        <begin position="67"/>
        <end position="69"/>
    </location>
    <ligand>
        <name>FMN</name>
        <dbReference type="ChEBI" id="CHEBI:58210"/>
    </ligand>
</feature>
<sequence>MEEGINKRKTEHIRLCLTENVEGVDKSTGLEGISFIHNALPEINFDDISLSTSFLNKSIQAPFLVSSMTGGSELAATINQNLAVAAEKRGWAVALGSTRALLESDAHKESFQIRKYAPTVPLIANLGAVQLNYGYGAEEAQRIVDMTDADSLVLHLNSLQEAVQDGGDLNFKDLLPKIKEICNTLDVPVGAKEVGFGIDGFVAEELYNAGISYIDVAGAGGTSWSQVEKLRSQDPLKKAAAEAFNDWGLPTKDCLVSVKSKLPDIPLVASGGMKTGVDAAKAITIGADVVGYARQLLQAATESPEFVEQTMQQIELELKMTMFGIGVKNLDELKNTQRVTVMGRSLLEENS</sequence>
<feature type="domain" description="FMN-dependent dehydrogenase" evidence="12">
    <location>
        <begin position="177"/>
        <end position="336"/>
    </location>
</feature>
<dbReference type="InterPro" id="IPR000262">
    <property type="entry name" value="FMN-dep_DH"/>
</dbReference>
<dbReference type="KEGG" id="vhl:BME96_01890"/>
<keyword evidence="7 11" id="KW-0521">NADP</keyword>
<comment type="function">
    <text evidence="11">Involved in the biosynthesis of isoprenoids. Catalyzes the 1,3-allylic rearrangement of the homoallylic substrate isopentenyl (IPP) to its allylic isomer, dimethylallyl diphosphate (DMAPP).</text>
</comment>
<dbReference type="HAMAP" id="MF_00354">
    <property type="entry name" value="Idi_2"/>
    <property type="match status" value="1"/>
</dbReference>
<dbReference type="GO" id="GO:0016491">
    <property type="term" value="F:oxidoreductase activity"/>
    <property type="evidence" value="ECO:0007669"/>
    <property type="project" value="InterPro"/>
</dbReference>
<organism evidence="13 14">
    <name type="scientific">Virgibacillus halodenitrificans</name>
    <name type="common">Bacillus halodenitrificans</name>
    <dbReference type="NCBI Taxonomy" id="1482"/>
    <lineage>
        <taxon>Bacteria</taxon>
        <taxon>Bacillati</taxon>
        <taxon>Bacillota</taxon>
        <taxon>Bacilli</taxon>
        <taxon>Bacillales</taxon>
        <taxon>Bacillaceae</taxon>
        <taxon>Virgibacillus</taxon>
    </lineage>
</organism>
<feature type="binding site" evidence="11">
    <location>
        <begin position="8"/>
        <end position="9"/>
    </location>
    <ligand>
        <name>substrate</name>
    </ligand>
</feature>
<keyword evidence="8 11" id="KW-0414">Isoprene biosynthesis</keyword>
<feature type="binding site" evidence="11">
    <location>
        <begin position="293"/>
        <end position="294"/>
    </location>
    <ligand>
        <name>FMN</name>
        <dbReference type="ChEBI" id="CHEBI:58210"/>
    </ligand>
</feature>
<dbReference type="RefSeq" id="WP_019379131.1">
    <property type="nucleotide sequence ID" value="NZ_CP017962.1"/>
</dbReference>
<comment type="subcellular location">
    <subcellularLocation>
        <location evidence="11">Cytoplasm</location>
    </subcellularLocation>
</comment>
<dbReference type="GeneID" id="71513130"/>
<feature type="binding site" evidence="11">
    <location>
        <position position="160"/>
    </location>
    <ligand>
        <name>substrate</name>
    </ligand>
</feature>
<evidence type="ECO:0000256" key="7">
    <source>
        <dbReference type="ARBA" id="ARBA00022857"/>
    </source>
</evidence>
<dbReference type="PANTHER" id="PTHR43665">
    <property type="entry name" value="ISOPENTENYL-DIPHOSPHATE DELTA-ISOMERASE"/>
    <property type="match status" value="1"/>
</dbReference>
<comment type="similarity">
    <text evidence="11">Belongs to the IPP isomerase type 2 family.</text>
</comment>
<dbReference type="InterPro" id="IPR013785">
    <property type="entry name" value="Aldolase_TIM"/>
</dbReference>
<feature type="binding site" evidence="11">
    <location>
        <position position="192"/>
    </location>
    <ligand>
        <name>FMN</name>
        <dbReference type="ChEBI" id="CHEBI:58210"/>
    </ligand>
</feature>
<comment type="cofactor">
    <cofactor evidence="11">
        <name>Mg(2+)</name>
        <dbReference type="ChEBI" id="CHEBI:18420"/>
    </cofactor>
</comment>
<evidence type="ECO:0000256" key="4">
    <source>
        <dbReference type="ARBA" id="ARBA00022643"/>
    </source>
</evidence>
<dbReference type="Gene3D" id="3.20.20.70">
    <property type="entry name" value="Aldolase class I"/>
    <property type="match status" value="1"/>
</dbReference>
<evidence type="ECO:0000313" key="13">
    <source>
        <dbReference type="EMBL" id="APC47018.1"/>
    </source>
</evidence>
<evidence type="ECO:0000256" key="8">
    <source>
        <dbReference type="ARBA" id="ARBA00023229"/>
    </source>
</evidence>
<keyword evidence="3 11" id="KW-0285">Flavoprotein</keyword>
<feature type="binding site" evidence="11">
    <location>
        <position position="66"/>
    </location>
    <ligand>
        <name>FMN</name>
        <dbReference type="ChEBI" id="CHEBI:58210"/>
    </ligand>
</feature>
<dbReference type="EMBL" id="CP017962">
    <property type="protein sequence ID" value="APC47018.1"/>
    <property type="molecule type" value="Genomic_DNA"/>
</dbReference>
<dbReference type="Proteomes" id="UP000182945">
    <property type="component" value="Chromosome"/>
</dbReference>
<feature type="binding site" evidence="11">
    <location>
        <begin position="97"/>
        <end position="99"/>
    </location>
    <ligand>
        <name>substrate</name>
    </ligand>
</feature>